<comment type="caution">
    <text evidence="3">The sequence shown here is derived from an EMBL/GenBank/DDBJ whole genome shotgun (WGS) entry which is preliminary data.</text>
</comment>
<keyword evidence="4" id="KW-1185">Reference proteome</keyword>
<evidence type="ECO:0000256" key="1">
    <source>
        <dbReference type="SAM" id="MobiDB-lite"/>
    </source>
</evidence>
<name>A0A9W6JKZ9_9HYPH</name>
<evidence type="ECO:0000256" key="2">
    <source>
        <dbReference type="SAM" id="Phobius"/>
    </source>
</evidence>
<keyword evidence="2" id="KW-0812">Transmembrane</keyword>
<feature type="transmembrane region" description="Helical" evidence="2">
    <location>
        <begin position="32"/>
        <end position="52"/>
    </location>
</feature>
<proteinExistence type="predicted"/>
<sequence>MRWRVGRRPESRSIPPTSRATHSDGRRPQSEAAATALAAAVVVFVSAIVGLGQSLTLGLPGPAEPGVARTMTALQETQGARAFKIACRGAAINLRRSGRFPLAEHVC</sequence>
<organism evidence="3 4">
    <name type="scientific">Methylopila turkensis</name>
    <dbReference type="NCBI Taxonomy" id="1437816"/>
    <lineage>
        <taxon>Bacteria</taxon>
        <taxon>Pseudomonadati</taxon>
        <taxon>Pseudomonadota</taxon>
        <taxon>Alphaproteobacteria</taxon>
        <taxon>Hyphomicrobiales</taxon>
        <taxon>Methylopilaceae</taxon>
        <taxon>Methylopila</taxon>
    </lineage>
</organism>
<gene>
    <name evidence="3" type="ORF">GCM10008174_13160</name>
</gene>
<dbReference type="Proteomes" id="UP001143309">
    <property type="component" value="Unassembled WGS sequence"/>
</dbReference>
<protein>
    <submittedName>
        <fullName evidence="3">Uncharacterized protein</fullName>
    </submittedName>
</protein>
<reference evidence="3" key="2">
    <citation type="submission" date="2023-01" db="EMBL/GenBank/DDBJ databases">
        <authorList>
            <person name="Sun Q."/>
            <person name="Evtushenko L."/>
        </authorList>
    </citation>
    <scope>NUCLEOTIDE SEQUENCE</scope>
    <source>
        <strain evidence="3">VKM B-2748</strain>
    </source>
</reference>
<evidence type="ECO:0000313" key="4">
    <source>
        <dbReference type="Proteomes" id="UP001143309"/>
    </source>
</evidence>
<dbReference type="EMBL" id="BSFL01000001">
    <property type="protein sequence ID" value="GLK79575.1"/>
    <property type="molecule type" value="Genomic_DNA"/>
</dbReference>
<keyword evidence="2" id="KW-0472">Membrane</keyword>
<evidence type="ECO:0000313" key="3">
    <source>
        <dbReference type="EMBL" id="GLK79575.1"/>
    </source>
</evidence>
<accession>A0A9W6JKZ9</accession>
<dbReference type="AlphaFoldDB" id="A0A9W6JKZ9"/>
<feature type="region of interest" description="Disordered" evidence="1">
    <location>
        <begin position="1"/>
        <end position="29"/>
    </location>
</feature>
<reference evidence="3" key="1">
    <citation type="journal article" date="2014" name="Int. J. Syst. Evol. Microbiol.">
        <title>Complete genome sequence of Corynebacterium casei LMG S-19264T (=DSM 44701T), isolated from a smear-ripened cheese.</title>
        <authorList>
            <consortium name="US DOE Joint Genome Institute (JGI-PGF)"/>
            <person name="Walter F."/>
            <person name="Albersmeier A."/>
            <person name="Kalinowski J."/>
            <person name="Ruckert C."/>
        </authorList>
    </citation>
    <scope>NUCLEOTIDE SEQUENCE</scope>
    <source>
        <strain evidence="3">VKM B-2748</strain>
    </source>
</reference>
<keyword evidence="2" id="KW-1133">Transmembrane helix</keyword>